<comment type="caution">
    <text evidence="2">The sequence shown here is derived from an EMBL/GenBank/DDBJ whole genome shotgun (WGS) entry which is preliminary data.</text>
</comment>
<keyword evidence="1" id="KW-0732">Signal</keyword>
<evidence type="ECO:0000313" key="2">
    <source>
        <dbReference type="EMBL" id="PIZ17538.1"/>
    </source>
</evidence>
<proteinExistence type="predicted"/>
<evidence type="ECO:0000313" key="3">
    <source>
        <dbReference type="Proteomes" id="UP000229307"/>
    </source>
</evidence>
<feature type="chain" id="PRO_5014669918" evidence="1">
    <location>
        <begin position="27"/>
        <end position="67"/>
    </location>
</feature>
<name>A0A2M7SDF0_9BACT</name>
<dbReference type="Proteomes" id="UP000229307">
    <property type="component" value="Unassembled WGS sequence"/>
</dbReference>
<organism evidence="2 3">
    <name type="scientific">Candidatus Desantisbacteria bacterium CG_4_10_14_0_8_um_filter_48_22</name>
    <dbReference type="NCBI Taxonomy" id="1974543"/>
    <lineage>
        <taxon>Bacteria</taxon>
        <taxon>Candidatus Desantisiibacteriota</taxon>
    </lineage>
</organism>
<feature type="non-terminal residue" evidence="2">
    <location>
        <position position="67"/>
    </location>
</feature>
<accession>A0A2M7SDF0</accession>
<protein>
    <submittedName>
        <fullName evidence="2">Uncharacterized protein</fullName>
    </submittedName>
</protein>
<evidence type="ECO:0000256" key="1">
    <source>
        <dbReference type="SAM" id="SignalP"/>
    </source>
</evidence>
<reference evidence="3" key="1">
    <citation type="submission" date="2017-09" db="EMBL/GenBank/DDBJ databases">
        <title>Depth-based differentiation of microbial function through sediment-hosted aquifers and enrichment of novel symbionts in the deep terrestrial subsurface.</title>
        <authorList>
            <person name="Probst A.J."/>
            <person name="Ladd B."/>
            <person name="Jarett J.K."/>
            <person name="Geller-Mcgrath D.E."/>
            <person name="Sieber C.M.K."/>
            <person name="Emerson J.B."/>
            <person name="Anantharaman K."/>
            <person name="Thomas B.C."/>
            <person name="Malmstrom R."/>
            <person name="Stieglmeier M."/>
            <person name="Klingl A."/>
            <person name="Woyke T."/>
            <person name="Ryan C.M."/>
            <person name="Banfield J.F."/>
        </authorList>
    </citation>
    <scope>NUCLEOTIDE SEQUENCE [LARGE SCALE GENOMIC DNA]</scope>
</reference>
<dbReference type="AlphaFoldDB" id="A0A2M7SDF0"/>
<dbReference type="Gene3D" id="2.40.160.60">
    <property type="entry name" value="Outer membrane protein transport protein (OMPP1/FadL/TodX)"/>
    <property type="match status" value="1"/>
</dbReference>
<gene>
    <name evidence="2" type="ORF">COY52_03980</name>
</gene>
<sequence>MKRANAGPKLLLLFAFILLLSTASLAADSFTLPMNIIDVGPRAQGFSGAFTGIADDASAFYWNPAGY</sequence>
<feature type="signal peptide" evidence="1">
    <location>
        <begin position="1"/>
        <end position="26"/>
    </location>
</feature>
<dbReference type="EMBL" id="PFMR01000106">
    <property type="protein sequence ID" value="PIZ17538.1"/>
    <property type="molecule type" value="Genomic_DNA"/>
</dbReference>